<evidence type="ECO:0000313" key="3">
    <source>
        <dbReference type="EMBL" id="CQR55820.1"/>
    </source>
</evidence>
<dbReference type="PATRIC" id="fig|1073571.4.peg.3647"/>
<keyword evidence="1" id="KW-0472">Membrane</keyword>
<keyword evidence="1" id="KW-1133">Transmembrane helix</keyword>
<gene>
    <name evidence="3" type="ORF">PRIO_3417</name>
</gene>
<dbReference type="AlphaFoldDB" id="A0A0E4CWZ5"/>
<evidence type="ECO:0000259" key="2">
    <source>
        <dbReference type="Pfam" id="PF04892"/>
    </source>
</evidence>
<dbReference type="Pfam" id="PF04892">
    <property type="entry name" value="VanZ"/>
    <property type="match status" value="1"/>
</dbReference>
<keyword evidence="1" id="KW-0812">Transmembrane</keyword>
<accession>A0A0E4CWZ5</accession>
<dbReference type="KEGG" id="pri:PRIO_3417"/>
<evidence type="ECO:0000256" key="1">
    <source>
        <dbReference type="SAM" id="Phobius"/>
    </source>
</evidence>
<feature type="transmembrane region" description="Helical" evidence="1">
    <location>
        <begin position="138"/>
        <end position="156"/>
    </location>
</feature>
<reference evidence="4" key="1">
    <citation type="submission" date="2015-03" db="EMBL/GenBank/DDBJ databases">
        <authorList>
            <person name="Wibberg D."/>
        </authorList>
    </citation>
    <scope>NUCLEOTIDE SEQUENCE [LARGE SCALE GENOMIC DNA]</scope>
</reference>
<dbReference type="InterPro" id="IPR053150">
    <property type="entry name" value="Teicoplanin_resist-assoc"/>
</dbReference>
<name>A0A0E4CWZ5_9BACL</name>
<feature type="transmembrane region" description="Helical" evidence="1">
    <location>
        <begin position="12"/>
        <end position="33"/>
    </location>
</feature>
<feature type="domain" description="VanZ-like" evidence="2">
    <location>
        <begin position="19"/>
        <end position="152"/>
    </location>
</feature>
<dbReference type="Proteomes" id="UP000033163">
    <property type="component" value="Chromosome I"/>
</dbReference>
<feature type="transmembrane region" description="Helical" evidence="1">
    <location>
        <begin position="110"/>
        <end position="132"/>
    </location>
</feature>
<dbReference type="HOGENOM" id="CLU_077618_5_1_9"/>
<dbReference type="EMBL" id="LN831776">
    <property type="protein sequence ID" value="CQR55820.1"/>
    <property type="molecule type" value="Genomic_DNA"/>
</dbReference>
<feature type="transmembrane region" description="Helical" evidence="1">
    <location>
        <begin position="82"/>
        <end position="103"/>
    </location>
</feature>
<sequence length="174" mass="19529">MGHTMKRLDRKLVILGAAVYLYVLIKIILFKYAPVDIAFLWRQLHSVLEHPARIRYGLAFANFTPFVSISRNLHQLSNPHDFVNLFGNIALFVPLGIFIRLLAKGGLFTALVLSFGISFSLEGTQLLLSMGSFDVDDLILNVFGGLLGYIICLKNPRKHGKTQLQQQVLTEKTS</sequence>
<dbReference type="InterPro" id="IPR006976">
    <property type="entry name" value="VanZ-like"/>
</dbReference>
<dbReference type="PANTHER" id="PTHR36834:SF2">
    <property type="entry name" value="MEMBRANE PROTEIN"/>
    <property type="match status" value="1"/>
</dbReference>
<organism evidence="3 4">
    <name type="scientific">Paenibacillus riograndensis SBR5</name>
    <dbReference type="NCBI Taxonomy" id="1073571"/>
    <lineage>
        <taxon>Bacteria</taxon>
        <taxon>Bacillati</taxon>
        <taxon>Bacillota</taxon>
        <taxon>Bacilli</taxon>
        <taxon>Bacillales</taxon>
        <taxon>Paenibacillaceae</taxon>
        <taxon>Paenibacillus</taxon>
        <taxon>Paenibacillus sonchi group</taxon>
    </lineage>
</organism>
<dbReference type="PANTHER" id="PTHR36834">
    <property type="entry name" value="MEMBRANE PROTEIN-RELATED"/>
    <property type="match status" value="1"/>
</dbReference>
<protein>
    <submittedName>
        <fullName evidence="3">Putative membrane protein</fullName>
    </submittedName>
</protein>
<dbReference type="STRING" id="483937.AMQ84_07295"/>
<evidence type="ECO:0000313" key="4">
    <source>
        <dbReference type="Proteomes" id="UP000033163"/>
    </source>
</evidence>
<proteinExistence type="predicted"/>